<protein>
    <submittedName>
        <fullName evidence="1">Uncharacterized protein</fullName>
    </submittedName>
</protein>
<evidence type="ECO:0000313" key="1">
    <source>
        <dbReference type="EMBL" id="ORA21467.1"/>
    </source>
</evidence>
<proteinExistence type="predicted"/>
<comment type="caution">
    <text evidence="1">The sequence shown here is derived from an EMBL/GenBank/DDBJ whole genome shotgun (WGS) entry which is preliminary data.</text>
</comment>
<name>A0A1W9ZUL4_MYCAN</name>
<reference evidence="1 2" key="1">
    <citation type="submission" date="2017-02" db="EMBL/GenBank/DDBJ databases">
        <title>The new phylogeny of genus Mycobacterium.</title>
        <authorList>
            <person name="Tortoli E."/>
            <person name="Trovato A."/>
            <person name="Cirillo D.M."/>
        </authorList>
    </citation>
    <scope>NUCLEOTIDE SEQUENCE [LARGE SCALE GENOMIC DNA]</scope>
    <source>
        <strain evidence="1 2">DSM 45057</strain>
    </source>
</reference>
<sequence length="99" mass="10870">MKAFMDQTNGRHYLDELIGDGHPPLPTAGLVDAAAEAGLATCRLTPVQAWELLKCIENELATTIDLLKYIEAILADSLPHRRFSPSYLRASLDGYGFLP</sequence>
<organism evidence="1 2">
    <name type="scientific">Mycobacterium angelicum</name>
    <dbReference type="NCBI Taxonomy" id="470074"/>
    <lineage>
        <taxon>Bacteria</taxon>
        <taxon>Bacillati</taxon>
        <taxon>Actinomycetota</taxon>
        <taxon>Actinomycetes</taxon>
        <taxon>Mycobacteriales</taxon>
        <taxon>Mycobacteriaceae</taxon>
        <taxon>Mycobacterium</taxon>
    </lineage>
</organism>
<dbReference type="EMBL" id="MVHE01000015">
    <property type="protein sequence ID" value="ORA21467.1"/>
    <property type="molecule type" value="Genomic_DNA"/>
</dbReference>
<accession>A0A1W9ZUL4</accession>
<dbReference type="Proteomes" id="UP000192284">
    <property type="component" value="Unassembled WGS sequence"/>
</dbReference>
<gene>
    <name evidence="1" type="ORF">BST12_12805</name>
</gene>
<keyword evidence="2" id="KW-1185">Reference proteome</keyword>
<dbReference type="AlphaFoldDB" id="A0A1W9ZUL4"/>
<evidence type="ECO:0000313" key="2">
    <source>
        <dbReference type="Proteomes" id="UP000192284"/>
    </source>
</evidence>